<keyword evidence="4 7" id="KW-1133">Transmembrane helix</keyword>
<evidence type="ECO:0000313" key="11">
    <source>
        <dbReference type="Proteomes" id="UP001596067"/>
    </source>
</evidence>
<feature type="transmembrane region" description="Helical" evidence="7">
    <location>
        <begin position="321"/>
        <end position="351"/>
    </location>
</feature>
<name>A0ABW1F7M8_9ACTN</name>
<comment type="subcellular location">
    <subcellularLocation>
        <location evidence="1">Cell membrane</location>
        <topology evidence="1">Multi-pass membrane protein</topology>
    </subcellularLocation>
</comment>
<evidence type="ECO:0000313" key="10">
    <source>
        <dbReference type="EMBL" id="MFC5889874.1"/>
    </source>
</evidence>
<dbReference type="Pfam" id="PF12704">
    <property type="entry name" value="MacB_PCD"/>
    <property type="match status" value="2"/>
</dbReference>
<organism evidence="10 11">
    <name type="scientific">Kitasatospora aburaviensis</name>
    <dbReference type="NCBI Taxonomy" id="67265"/>
    <lineage>
        <taxon>Bacteria</taxon>
        <taxon>Bacillati</taxon>
        <taxon>Actinomycetota</taxon>
        <taxon>Actinomycetes</taxon>
        <taxon>Kitasatosporales</taxon>
        <taxon>Streptomycetaceae</taxon>
        <taxon>Kitasatospora</taxon>
    </lineage>
</organism>
<protein>
    <submittedName>
        <fullName evidence="10">ABC transporter permease</fullName>
    </submittedName>
</protein>
<feature type="domain" description="MacB-like periplasmic core" evidence="9">
    <location>
        <begin position="19"/>
        <end position="215"/>
    </location>
</feature>
<dbReference type="PANTHER" id="PTHR30572">
    <property type="entry name" value="MEMBRANE COMPONENT OF TRANSPORTER-RELATED"/>
    <property type="match status" value="1"/>
</dbReference>
<dbReference type="InterPro" id="IPR025857">
    <property type="entry name" value="MacB_PCD"/>
</dbReference>
<feature type="transmembrane region" description="Helical" evidence="7">
    <location>
        <begin position="449"/>
        <end position="482"/>
    </location>
</feature>
<dbReference type="Proteomes" id="UP001596067">
    <property type="component" value="Unassembled WGS sequence"/>
</dbReference>
<feature type="transmembrane region" description="Helical" evidence="7">
    <location>
        <begin position="730"/>
        <end position="758"/>
    </location>
</feature>
<proteinExistence type="inferred from homology"/>
<feature type="domain" description="ABC3 transporter permease C-terminal" evidence="8">
    <location>
        <begin position="737"/>
        <end position="852"/>
    </location>
</feature>
<sequence>MMLLKTSLRSFFAHKGRMVLSLIAVVLSVAFVSGTLVFSNTATSTFDRLFASTASDIAVQPAKTGLDGEDDDDRPAGKVATVPADAVEKVAAVAGVKQALGQVFVSNAVLVNPVTNKAIGPTGGAPTLTGNWTDTPRNSVEITSGHVPQGADQLVLDADTAKKAKLGLGDRIRVITATNGTHEFTLAGIATFKTTNPGAALAFLDTPTAQKDLLGKSEFTSVEAFGDGSRTNEQLKADALGKLGGGFQVKTAAEQQEENSKSVGSFLNFMKYAMLGFAGISLLVGGFLIINTFSMLVAQRTREIGLLRAIGGSRRQVNRSVLVEALILGVLGSTLGLGAGLGLAVGLIGLMNAVGMNLDAGDLQIGLNVPIAAYAVGIVITVLAAWIPARRASRIAPMAALRDHGTPAEARSNVVRTIAGLVLTAGGGGLLVLAASADKAATGGQYLGLGVLLTLIGFVVLGPLLATTVVRVLGAALPAVFGPSGKLAQRNAMRSPRRTGATAAALMIGLALVIGASVFTSSMIESTNQQIDKSVGADYVISSSQGIVNPDMVKAAAGTPGIAHVTEHKSLPALLTLPDGGTFRKHVSAVSATFGDDFRLEVKSGSVESLKQGSLALGEEFAAEQKLKVGDTVKVDYGNGHTQSVPVGAVLSKGDSLFAGATFVGIDTLAKAVPAADMPLDVQIYGKAAAGADVARTLGALEDSLKDYPQLKVRDQAGYKELVQDQVNTLLYMIYGLLALAIVVAVLGVVNTLALSVVERTREIGLLRAIGLSRRQLRRMIRLESVVIALFGAVLGTGLGLAWGITGQQVLKEQGLATLSVPAGTIAATLIASVVIGLVAALVPAFRAGRMNVLAAIATD</sequence>
<dbReference type="RefSeq" id="WP_313767841.1">
    <property type="nucleotide sequence ID" value="NZ_BAAAVH010000095.1"/>
</dbReference>
<evidence type="ECO:0000256" key="3">
    <source>
        <dbReference type="ARBA" id="ARBA00022692"/>
    </source>
</evidence>
<keyword evidence="5 7" id="KW-0472">Membrane</keyword>
<dbReference type="PANTHER" id="PTHR30572:SF4">
    <property type="entry name" value="ABC TRANSPORTER PERMEASE YTRF"/>
    <property type="match status" value="1"/>
</dbReference>
<evidence type="ECO:0000259" key="8">
    <source>
        <dbReference type="Pfam" id="PF02687"/>
    </source>
</evidence>
<accession>A0ABW1F7M8</accession>
<dbReference type="InterPro" id="IPR050250">
    <property type="entry name" value="Macrolide_Exporter_MacB"/>
</dbReference>
<evidence type="ECO:0000256" key="6">
    <source>
        <dbReference type="ARBA" id="ARBA00038076"/>
    </source>
</evidence>
<keyword evidence="3 7" id="KW-0812">Transmembrane</keyword>
<keyword evidence="2" id="KW-1003">Cell membrane</keyword>
<keyword evidence="11" id="KW-1185">Reference proteome</keyword>
<comment type="caution">
    <text evidence="10">The sequence shown here is derived from an EMBL/GenBank/DDBJ whole genome shotgun (WGS) entry which is preliminary data.</text>
</comment>
<evidence type="ECO:0000256" key="7">
    <source>
        <dbReference type="SAM" id="Phobius"/>
    </source>
</evidence>
<evidence type="ECO:0000256" key="5">
    <source>
        <dbReference type="ARBA" id="ARBA00023136"/>
    </source>
</evidence>
<reference evidence="11" key="1">
    <citation type="journal article" date="2019" name="Int. J. Syst. Evol. Microbiol.">
        <title>The Global Catalogue of Microorganisms (GCM) 10K type strain sequencing project: providing services to taxonomists for standard genome sequencing and annotation.</title>
        <authorList>
            <consortium name="The Broad Institute Genomics Platform"/>
            <consortium name="The Broad Institute Genome Sequencing Center for Infectious Disease"/>
            <person name="Wu L."/>
            <person name="Ma J."/>
        </authorList>
    </citation>
    <scope>NUCLEOTIDE SEQUENCE [LARGE SCALE GENOMIC DNA]</scope>
    <source>
        <strain evidence="11">CGMCC 4.1469</strain>
    </source>
</reference>
<evidence type="ECO:0000256" key="1">
    <source>
        <dbReference type="ARBA" id="ARBA00004651"/>
    </source>
</evidence>
<evidence type="ECO:0000256" key="2">
    <source>
        <dbReference type="ARBA" id="ARBA00022475"/>
    </source>
</evidence>
<feature type="transmembrane region" description="Helical" evidence="7">
    <location>
        <begin position="418"/>
        <end position="437"/>
    </location>
</feature>
<gene>
    <name evidence="10" type="ORF">ACFP0N_33415</name>
</gene>
<evidence type="ECO:0000256" key="4">
    <source>
        <dbReference type="ARBA" id="ARBA00022989"/>
    </source>
</evidence>
<dbReference type="InterPro" id="IPR003838">
    <property type="entry name" value="ABC3_permease_C"/>
</dbReference>
<feature type="transmembrane region" description="Helical" evidence="7">
    <location>
        <begin position="371"/>
        <end position="389"/>
    </location>
</feature>
<dbReference type="Pfam" id="PF02687">
    <property type="entry name" value="FtsX"/>
    <property type="match status" value="2"/>
</dbReference>
<evidence type="ECO:0000259" key="9">
    <source>
        <dbReference type="Pfam" id="PF12704"/>
    </source>
</evidence>
<feature type="transmembrane region" description="Helical" evidence="7">
    <location>
        <begin position="783"/>
        <end position="805"/>
    </location>
</feature>
<feature type="domain" description="ABC3 transporter permease C-terminal" evidence="8">
    <location>
        <begin position="277"/>
        <end position="397"/>
    </location>
</feature>
<feature type="transmembrane region" description="Helical" evidence="7">
    <location>
        <begin position="272"/>
        <end position="298"/>
    </location>
</feature>
<comment type="similarity">
    <text evidence="6">Belongs to the ABC-4 integral membrane protein family.</text>
</comment>
<feature type="transmembrane region" description="Helical" evidence="7">
    <location>
        <begin position="825"/>
        <end position="846"/>
    </location>
</feature>
<feature type="transmembrane region" description="Helical" evidence="7">
    <location>
        <begin position="503"/>
        <end position="524"/>
    </location>
</feature>
<dbReference type="EMBL" id="JBHSOD010000067">
    <property type="protein sequence ID" value="MFC5889874.1"/>
    <property type="molecule type" value="Genomic_DNA"/>
</dbReference>
<feature type="domain" description="MacB-like periplasmic core" evidence="9">
    <location>
        <begin position="499"/>
        <end position="702"/>
    </location>
</feature>